<evidence type="ECO:0000259" key="6">
    <source>
        <dbReference type="PROSITE" id="PS50835"/>
    </source>
</evidence>
<dbReference type="SMART" id="SM00408">
    <property type="entry name" value="IGc2"/>
    <property type="match status" value="3"/>
</dbReference>
<evidence type="ECO:0000256" key="1">
    <source>
        <dbReference type="ARBA" id="ARBA00004167"/>
    </source>
</evidence>
<organism evidence="7 8">
    <name type="scientific">Limulus polyphemus</name>
    <name type="common">Atlantic horseshoe crab</name>
    <dbReference type="NCBI Taxonomy" id="6850"/>
    <lineage>
        <taxon>Eukaryota</taxon>
        <taxon>Metazoa</taxon>
        <taxon>Ecdysozoa</taxon>
        <taxon>Arthropoda</taxon>
        <taxon>Chelicerata</taxon>
        <taxon>Merostomata</taxon>
        <taxon>Xiphosura</taxon>
        <taxon>Limulidae</taxon>
        <taxon>Limulus</taxon>
    </lineage>
</organism>
<evidence type="ECO:0000256" key="5">
    <source>
        <dbReference type="ARBA" id="ARBA00023157"/>
    </source>
</evidence>
<keyword evidence="3" id="KW-1133">Transmembrane helix</keyword>
<dbReference type="Gene3D" id="2.60.40.10">
    <property type="entry name" value="Immunoglobulins"/>
    <property type="match status" value="3"/>
</dbReference>
<keyword evidence="2" id="KW-0812">Transmembrane</keyword>
<keyword evidence="7" id="KW-1185">Reference proteome</keyword>
<dbReference type="InterPro" id="IPR013783">
    <property type="entry name" value="Ig-like_fold"/>
</dbReference>
<dbReference type="PANTHER" id="PTHR23278:SF19">
    <property type="entry name" value="OBSCURIN"/>
    <property type="match status" value="1"/>
</dbReference>
<proteinExistence type="predicted"/>
<dbReference type="PROSITE" id="PS50835">
    <property type="entry name" value="IG_LIKE"/>
    <property type="match status" value="3"/>
</dbReference>
<comment type="subcellular location">
    <subcellularLocation>
        <location evidence="1">Membrane</location>
        <topology evidence="1">Single-pass membrane protein</topology>
    </subcellularLocation>
</comment>
<keyword evidence="4" id="KW-0472">Membrane</keyword>
<dbReference type="InterPro" id="IPR013162">
    <property type="entry name" value="CD80_C2-set"/>
</dbReference>
<feature type="domain" description="Ig-like" evidence="6">
    <location>
        <begin position="244"/>
        <end position="338"/>
    </location>
</feature>
<gene>
    <name evidence="8" type="primary">LOC106478289</name>
</gene>
<dbReference type="SMART" id="SM00409">
    <property type="entry name" value="IG"/>
    <property type="match status" value="3"/>
</dbReference>
<evidence type="ECO:0000313" key="8">
    <source>
        <dbReference type="RefSeq" id="XP_022237590.1"/>
    </source>
</evidence>
<dbReference type="SUPFAM" id="SSF48726">
    <property type="entry name" value="Immunoglobulin"/>
    <property type="match status" value="3"/>
</dbReference>
<dbReference type="RefSeq" id="XP_022237590.1">
    <property type="nucleotide sequence ID" value="XM_022381882.1"/>
</dbReference>
<feature type="domain" description="Ig-like" evidence="6">
    <location>
        <begin position="22"/>
        <end position="133"/>
    </location>
</feature>
<dbReference type="Pfam" id="PF08205">
    <property type="entry name" value="C2-set_2"/>
    <property type="match status" value="1"/>
</dbReference>
<name>A0ABM1S1T5_LIMPO</name>
<accession>A0ABM1S1T5</accession>
<sequence>MTILNGRLVQIFSMLTTFVHLPEAKTYIIEGLSGGKIELPCNMTSSPSNDKAVLVLWYKDNVLIPVYTFDARIGPLWQGRHSSSDNLAGRAYLTTVNSPAKLVIEPITLSDRGSYRCRVDFNKTRTSYTDSVLKVIVLPSKPVIKDENGNNLESLIGPYNEGEPLKLSCEVIGGIPIPTVTWWRETILLDDTAIKKRIGPIVNEMSIPMLKRHHLMATFTCVTSNNNISSPLSTVVTVDMNFKPLVVKIDRHNQSFSEGSPAQVSCWTAGSRPPATIEWFKGNRQLKTAFSNVSNHENVTISLLTFLPSVNDDKKPLSCSAVNPLIPDSMLTDTQSLDVRCKYTT</sequence>
<dbReference type="PANTHER" id="PTHR23278">
    <property type="entry name" value="SIDESTEP PROTEIN"/>
    <property type="match status" value="1"/>
</dbReference>
<evidence type="ECO:0000313" key="7">
    <source>
        <dbReference type="Proteomes" id="UP000694941"/>
    </source>
</evidence>
<dbReference type="InterPro" id="IPR013106">
    <property type="entry name" value="Ig_V-set"/>
</dbReference>
<protein>
    <submittedName>
        <fullName evidence="8">Hemicentin-2-like</fullName>
    </submittedName>
</protein>
<keyword evidence="5" id="KW-1015">Disulfide bond</keyword>
<dbReference type="InterPro" id="IPR007110">
    <property type="entry name" value="Ig-like_dom"/>
</dbReference>
<feature type="domain" description="Ig-like" evidence="6">
    <location>
        <begin position="142"/>
        <end position="237"/>
    </location>
</feature>
<dbReference type="Pfam" id="PF07686">
    <property type="entry name" value="V-set"/>
    <property type="match status" value="1"/>
</dbReference>
<dbReference type="InterPro" id="IPR036179">
    <property type="entry name" value="Ig-like_dom_sf"/>
</dbReference>
<dbReference type="InterPro" id="IPR003599">
    <property type="entry name" value="Ig_sub"/>
</dbReference>
<evidence type="ECO:0000256" key="3">
    <source>
        <dbReference type="ARBA" id="ARBA00022989"/>
    </source>
</evidence>
<evidence type="ECO:0000256" key="2">
    <source>
        <dbReference type="ARBA" id="ARBA00022692"/>
    </source>
</evidence>
<dbReference type="GeneID" id="106478289"/>
<reference evidence="8" key="1">
    <citation type="submission" date="2025-08" db="UniProtKB">
        <authorList>
            <consortium name="RefSeq"/>
        </authorList>
    </citation>
    <scope>IDENTIFICATION</scope>
    <source>
        <tissue evidence="8">Muscle</tissue>
    </source>
</reference>
<dbReference type="Proteomes" id="UP000694941">
    <property type="component" value="Unplaced"/>
</dbReference>
<evidence type="ECO:0000256" key="4">
    <source>
        <dbReference type="ARBA" id="ARBA00023136"/>
    </source>
</evidence>
<dbReference type="InterPro" id="IPR003598">
    <property type="entry name" value="Ig_sub2"/>
</dbReference>